<dbReference type="GO" id="GO:0016020">
    <property type="term" value="C:membrane"/>
    <property type="evidence" value="ECO:0007669"/>
    <property type="project" value="InterPro"/>
</dbReference>
<evidence type="ECO:0000256" key="2">
    <source>
        <dbReference type="SAM" id="Phobius"/>
    </source>
</evidence>
<keyword evidence="2" id="KW-1133">Transmembrane helix</keyword>
<dbReference type="InterPro" id="IPR000163">
    <property type="entry name" value="Prohibitin"/>
</dbReference>
<dbReference type="InterPro" id="IPR001107">
    <property type="entry name" value="Band_7"/>
</dbReference>
<dbReference type="AlphaFoldDB" id="A0A941GXU0"/>
<name>A0A941GXU0_9CHRO</name>
<evidence type="ECO:0000259" key="3">
    <source>
        <dbReference type="SMART" id="SM00244"/>
    </source>
</evidence>
<organism evidence="4 5">
    <name type="scientific">Gomphosphaeria aponina SAG 52.96 = DSM 107014</name>
    <dbReference type="NCBI Taxonomy" id="1521640"/>
    <lineage>
        <taxon>Bacteria</taxon>
        <taxon>Bacillati</taxon>
        <taxon>Cyanobacteriota</taxon>
        <taxon>Cyanophyceae</taxon>
        <taxon>Oscillatoriophycideae</taxon>
        <taxon>Chroococcales</taxon>
        <taxon>Gomphosphaeriaceae</taxon>
        <taxon>Gomphosphaeria</taxon>
    </lineage>
</organism>
<dbReference type="Pfam" id="PF01145">
    <property type="entry name" value="Band_7"/>
    <property type="match status" value="1"/>
</dbReference>
<keyword evidence="2" id="KW-0812">Transmembrane</keyword>
<reference evidence="4" key="1">
    <citation type="submission" date="2021-02" db="EMBL/GenBank/DDBJ databases">
        <title>Metagenome analyses of Stigonema ocellatum DSM 106950, Chlorogloea purpurea SAG 13.99 and Gomphosphaeria aponina DSM 107014.</title>
        <authorList>
            <person name="Marter P."/>
            <person name="Huang S."/>
        </authorList>
    </citation>
    <scope>NUCLEOTIDE SEQUENCE</scope>
    <source>
        <strain evidence="4">JP213</strain>
    </source>
</reference>
<keyword evidence="2" id="KW-0472">Membrane</keyword>
<comment type="caution">
    <text evidence="4">The sequence shown here is derived from an EMBL/GenBank/DDBJ whole genome shotgun (WGS) entry which is preliminary data.</text>
</comment>
<dbReference type="PANTHER" id="PTHR42911:SF1">
    <property type="entry name" value="MODULATOR OF FTSH PROTEASE HFLC"/>
    <property type="match status" value="1"/>
</dbReference>
<accession>A0A941GXU0</accession>
<evidence type="ECO:0000313" key="5">
    <source>
        <dbReference type="Proteomes" id="UP000767446"/>
    </source>
</evidence>
<dbReference type="CDD" id="cd03401">
    <property type="entry name" value="SPFH_prohibitin"/>
    <property type="match status" value="1"/>
</dbReference>
<gene>
    <name evidence="4" type="ORF">DSM107014_08220</name>
</gene>
<proteinExistence type="predicted"/>
<dbReference type="PRINTS" id="PR00679">
    <property type="entry name" value="PROHIBITIN"/>
</dbReference>
<dbReference type="PANTHER" id="PTHR42911">
    <property type="entry name" value="MODULATOR OF FTSH PROTEASE HFLC"/>
    <property type="match status" value="1"/>
</dbReference>
<dbReference type="InterPro" id="IPR036013">
    <property type="entry name" value="Band_7/SPFH_dom_sf"/>
</dbReference>
<dbReference type="Proteomes" id="UP000767446">
    <property type="component" value="Unassembled WGS sequence"/>
</dbReference>
<dbReference type="SUPFAM" id="SSF117892">
    <property type="entry name" value="Band 7/SPFH domain"/>
    <property type="match status" value="1"/>
</dbReference>
<feature type="domain" description="Band 7" evidence="3">
    <location>
        <begin position="25"/>
        <end position="188"/>
    </location>
</feature>
<feature type="coiled-coil region" evidence="1">
    <location>
        <begin position="198"/>
        <end position="236"/>
    </location>
</feature>
<feature type="transmembrane region" description="Helical" evidence="2">
    <location>
        <begin position="7"/>
        <end position="28"/>
    </location>
</feature>
<dbReference type="SMART" id="SM00244">
    <property type="entry name" value="PHB"/>
    <property type="match status" value="1"/>
</dbReference>
<dbReference type="Gene3D" id="3.30.479.30">
    <property type="entry name" value="Band 7 domain"/>
    <property type="match status" value="1"/>
</dbReference>
<sequence>MSIKKIIIGITIGITTLTGWVAVLRSLVIVNPGELGLVINLGKLQDETFEEGMHVVFPLTTSVKTVDLRIQRTDVDSSARTQDLQRIETQVVLNWRIEPSKARDIYRQIGSQQQIINNIITPAFDETIKQTIPSRSLEKVLNERELLREEIATKITKRIAPYGIIVTDVAFVHLTASDEFTRSTEERQVAEQKAITAKLVAEQEIQEAELKAEKAKKEAEALVNKAQGEAQAQKLLQQNLNAELLQKQAIEKWDGHFPTFMCGNNGALPLIELSPPPTPE</sequence>
<dbReference type="EMBL" id="JADQBC010000046">
    <property type="protein sequence ID" value="MBR8827873.1"/>
    <property type="molecule type" value="Genomic_DNA"/>
</dbReference>
<keyword evidence="1" id="KW-0175">Coiled coil</keyword>
<evidence type="ECO:0000256" key="1">
    <source>
        <dbReference type="SAM" id="Coils"/>
    </source>
</evidence>
<protein>
    <submittedName>
        <fullName evidence="4">Prohibitin family protein</fullName>
    </submittedName>
</protein>
<evidence type="ECO:0000313" key="4">
    <source>
        <dbReference type="EMBL" id="MBR8827873.1"/>
    </source>
</evidence>